<feature type="transmembrane region" description="Helical" evidence="1">
    <location>
        <begin position="82"/>
        <end position="100"/>
    </location>
</feature>
<keyword evidence="1" id="KW-1133">Transmembrane helix</keyword>
<keyword evidence="1" id="KW-0812">Transmembrane</keyword>
<evidence type="ECO:0000313" key="3">
    <source>
        <dbReference type="Proteomes" id="UP000693970"/>
    </source>
</evidence>
<name>A0A9K3KSL8_9STRA</name>
<feature type="transmembrane region" description="Helical" evidence="1">
    <location>
        <begin position="53"/>
        <end position="76"/>
    </location>
</feature>
<reference evidence="2" key="1">
    <citation type="journal article" date="2021" name="Sci. Rep.">
        <title>Diploid genomic architecture of Nitzschia inconspicua, an elite biomass production diatom.</title>
        <authorList>
            <person name="Oliver A."/>
            <person name="Podell S."/>
            <person name="Pinowska A."/>
            <person name="Traller J.C."/>
            <person name="Smith S.R."/>
            <person name="McClure R."/>
            <person name="Beliaev A."/>
            <person name="Bohutskyi P."/>
            <person name="Hill E.A."/>
            <person name="Rabines A."/>
            <person name="Zheng H."/>
            <person name="Allen L.Z."/>
            <person name="Kuo A."/>
            <person name="Grigoriev I.V."/>
            <person name="Allen A.E."/>
            <person name="Hazlebeck D."/>
            <person name="Allen E.E."/>
        </authorList>
    </citation>
    <scope>NUCLEOTIDE SEQUENCE</scope>
    <source>
        <strain evidence="2">Hildebrandi</strain>
    </source>
</reference>
<evidence type="ECO:0000313" key="2">
    <source>
        <dbReference type="EMBL" id="KAG7348465.1"/>
    </source>
</evidence>
<dbReference type="Proteomes" id="UP000693970">
    <property type="component" value="Unassembled WGS sequence"/>
</dbReference>
<dbReference type="OrthoDB" id="10630217at2759"/>
<dbReference type="EMBL" id="JAGRRH010000020">
    <property type="protein sequence ID" value="KAG7348465.1"/>
    <property type="molecule type" value="Genomic_DNA"/>
</dbReference>
<keyword evidence="1" id="KW-0472">Membrane</keyword>
<proteinExistence type="predicted"/>
<accession>A0A9K3KSL8</accession>
<dbReference type="AlphaFoldDB" id="A0A9K3KSL8"/>
<sequence length="309" mass="34690">MMNSSSAVEYKAYNEEEPLKIHSDTVGASLSMADSTMISSDAAKHKRFQETGFVAAILSLTGILALSSVAAAAGAMFLQASIFIYICFSCPIILAPVIVYQRSKLERNPTLRDVHNQLRDEVNDFAEQNNILSVEVSKMQRQQDRMKAVEDRFQQICRREQRDVASMLHLVKQNACIQKEIKTLQAADELQAILATIMKADKNSNSFICEKELDEVILRLRALAGRKDPKFDEEAIRAAFKSAMTEQGAALLRVHSALQKQRKQMEEQKDIDGSKYNPIMVDDDEESNIIRQVLSEEAKRKTSQGGCCH</sequence>
<reference evidence="2" key="2">
    <citation type="submission" date="2021-04" db="EMBL/GenBank/DDBJ databases">
        <authorList>
            <person name="Podell S."/>
        </authorList>
    </citation>
    <scope>NUCLEOTIDE SEQUENCE</scope>
    <source>
        <strain evidence="2">Hildebrandi</strain>
    </source>
</reference>
<gene>
    <name evidence="2" type="ORF">IV203_017170</name>
</gene>
<comment type="caution">
    <text evidence="2">The sequence shown here is derived from an EMBL/GenBank/DDBJ whole genome shotgun (WGS) entry which is preliminary data.</text>
</comment>
<evidence type="ECO:0000256" key="1">
    <source>
        <dbReference type="SAM" id="Phobius"/>
    </source>
</evidence>
<keyword evidence="3" id="KW-1185">Reference proteome</keyword>
<protein>
    <submittedName>
        <fullName evidence="2">Uncharacterized protein</fullName>
    </submittedName>
</protein>
<organism evidence="2 3">
    <name type="scientific">Nitzschia inconspicua</name>
    <dbReference type="NCBI Taxonomy" id="303405"/>
    <lineage>
        <taxon>Eukaryota</taxon>
        <taxon>Sar</taxon>
        <taxon>Stramenopiles</taxon>
        <taxon>Ochrophyta</taxon>
        <taxon>Bacillariophyta</taxon>
        <taxon>Bacillariophyceae</taxon>
        <taxon>Bacillariophycidae</taxon>
        <taxon>Bacillariales</taxon>
        <taxon>Bacillariaceae</taxon>
        <taxon>Nitzschia</taxon>
    </lineage>
</organism>